<dbReference type="SUPFAM" id="SSF53335">
    <property type="entry name" value="S-adenosyl-L-methionine-dependent methyltransferases"/>
    <property type="match status" value="1"/>
</dbReference>
<protein>
    <submittedName>
        <fullName evidence="1">Uncharacterized protein</fullName>
    </submittedName>
</protein>
<sequence>MDKKVIKEYQDYINKIGNRKELYKTVADEYDIKTAIYPGSHIDIAPSMFIPKVIYIDNFKGAIKFFKQLDSIKEYIEENKEYSTPAEINFLGQDYNQPLEIEEVDLIISQYAGFVGQAAKDSLKIGGILLCNDSHGDASLAKHDQDYKLIAVIENNKIKKDNLDKYFKLANGKPVDIKQLKEKMKGLKYEKMAGNYLFRKVK</sequence>
<reference evidence="1 3" key="1">
    <citation type="submission" date="2018-04" db="EMBL/GenBank/DDBJ databases">
        <title>Subsurface microbial communities from deep shales in Ohio and West Virginia, USA.</title>
        <authorList>
            <person name="Wrighton K."/>
        </authorList>
    </citation>
    <scope>NUCLEOTIDE SEQUENCE [LARGE SCALE GENOMIC DNA]</scope>
    <source>
        <strain evidence="2 4">MSL 7</strain>
        <strain evidence="1 3">WC1</strain>
    </source>
</reference>
<evidence type="ECO:0000313" key="3">
    <source>
        <dbReference type="Proteomes" id="UP000244089"/>
    </source>
</evidence>
<dbReference type="Proteomes" id="UP000295176">
    <property type="component" value="Unassembled WGS sequence"/>
</dbReference>
<evidence type="ECO:0000313" key="4">
    <source>
        <dbReference type="Proteomes" id="UP000295176"/>
    </source>
</evidence>
<dbReference type="RefSeq" id="WP_108139256.1">
    <property type="nucleotide sequence ID" value="NZ_QAXS01000008.1"/>
</dbReference>
<dbReference type="EMBL" id="SNXX01000012">
    <property type="protein sequence ID" value="TDP93558.1"/>
    <property type="molecule type" value="Genomic_DNA"/>
</dbReference>
<dbReference type="AlphaFoldDB" id="A0A2T5RLP4"/>
<evidence type="ECO:0000313" key="1">
    <source>
        <dbReference type="EMBL" id="PTW00174.1"/>
    </source>
</evidence>
<dbReference type="EMBL" id="QAXS01000008">
    <property type="protein sequence ID" value="PTW00174.1"/>
    <property type="molecule type" value="Genomic_DNA"/>
</dbReference>
<comment type="caution">
    <text evidence="1">The sequence shown here is derived from an EMBL/GenBank/DDBJ whole genome shotgun (WGS) entry which is preliminary data.</text>
</comment>
<organism evidence="1 3">
    <name type="scientific">Halanaerobium saccharolyticum</name>
    <dbReference type="NCBI Taxonomy" id="43595"/>
    <lineage>
        <taxon>Bacteria</taxon>
        <taxon>Bacillati</taxon>
        <taxon>Bacillota</taxon>
        <taxon>Clostridia</taxon>
        <taxon>Halanaerobiales</taxon>
        <taxon>Halanaerobiaceae</taxon>
        <taxon>Halanaerobium</taxon>
    </lineage>
</organism>
<name>A0A2T5RLP4_9FIRM</name>
<gene>
    <name evidence="2" type="ORF">C7957_11240</name>
    <name evidence="1" type="ORF">C8C76_10866</name>
</gene>
<dbReference type="InterPro" id="IPR029063">
    <property type="entry name" value="SAM-dependent_MTases_sf"/>
</dbReference>
<evidence type="ECO:0000313" key="2">
    <source>
        <dbReference type="EMBL" id="TDP93558.1"/>
    </source>
</evidence>
<dbReference type="OrthoDB" id="2086922at2"/>
<accession>A0A2T5RLP4</accession>
<proteinExistence type="predicted"/>
<dbReference type="Proteomes" id="UP000244089">
    <property type="component" value="Unassembled WGS sequence"/>
</dbReference>